<evidence type="ECO:0000259" key="2">
    <source>
        <dbReference type="Pfam" id="PF26347"/>
    </source>
</evidence>
<organism evidence="3 4">
    <name type="scientific">Mesobacillus jeotgali</name>
    <dbReference type="NCBI Taxonomy" id="129985"/>
    <lineage>
        <taxon>Bacteria</taxon>
        <taxon>Bacillati</taxon>
        <taxon>Bacillota</taxon>
        <taxon>Bacilli</taxon>
        <taxon>Bacillales</taxon>
        <taxon>Bacillaceae</taxon>
        <taxon>Mesobacillus</taxon>
    </lineage>
</organism>
<dbReference type="RefSeq" id="WP_311072144.1">
    <property type="nucleotide sequence ID" value="NZ_CP134494.1"/>
</dbReference>
<keyword evidence="4" id="KW-1185">Reference proteome</keyword>
<evidence type="ECO:0000256" key="1">
    <source>
        <dbReference type="SAM" id="Coils"/>
    </source>
</evidence>
<evidence type="ECO:0000313" key="4">
    <source>
        <dbReference type="Proteomes" id="UP001303324"/>
    </source>
</evidence>
<sequence>MSKMRIPPYYRKPEWQRFFSGMAIGAVLSWCVFLYINGASLEKNAKTIHEQKDEIAELKSDIQIWMDDYAELNKKNQEKLTVQEIKVKIVNDQKYKKYLDTLSIYEIEEEIKGQLNMLLAKDLDSVFKSRDLITKVIENKSIKVSDKRYKLKIKSMVIYTSVSIQVEISLD</sequence>
<dbReference type="InterPro" id="IPR058620">
    <property type="entry name" value="YtrI_C"/>
</dbReference>
<feature type="domain" description="Sporulation membrane protein YtrI C-terminal" evidence="2">
    <location>
        <begin position="83"/>
        <end position="168"/>
    </location>
</feature>
<accession>A0ABY9VM17</accession>
<protein>
    <submittedName>
        <fullName evidence="3">Sporulation protein</fullName>
    </submittedName>
</protein>
<name>A0ABY9VM17_9BACI</name>
<dbReference type="Proteomes" id="UP001303324">
    <property type="component" value="Chromosome"/>
</dbReference>
<dbReference type="NCBIfam" id="NF041479">
    <property type="entry name" value="spor_membprot_YtrI"/>
    <property type="match status" value="1"/>
</dbReference>
<feature type="coiled-coil region" evidence="1">
    <location>
        <begin position="41"/>
        <end position="75"/>
    </location>
</feature>
<gene>
    <name evidence="3" type="ORF">RH061_17705</name>
</gene>
<reference evidence="3 4" key="1">
    <citation type="submission" date="2023-09" db="EMBL/GenBank/DDBJ databases">
        <title>Microbial mechanism of fulvic acid promoting antimony reduction mineralization in rice fields.</title>
        <authorList>
            <person name="Chen G."/>
            <person name="Lan J."/>
        </authorList>
    </citation>
    <scope>NUCLEOTIDE SEQUENCE [LARGE SCALE GENOMIC DNA]</scope>
    <source>
        <strain evidence="3 4">PS1</strain>
    </source>
</reference>
<proteinExistence type="predicted"/>
<dbReference type="InterPro" id="IPR048198">
    <property type="entry name" value="YtrI"/>
</dbReference>
<keyword evidence="1" id="KW-0175">Coiled coil</keyword>
<evidence type="ECO:0000313" key="3">
    <source>
        <dbReference type="EMBL" id="WNF22006.1"/>
    </source>
</evidence>
<dbReference type="Pfam" id="PF26347">
    <property type="entry name" value="YtrI_sporulation"/>
    <property type="match status" value="1"/>
</dbReference>
<dbReference type="EMBL" id="CP134494">
    <property type="protein sequence ID" value="WNF22006.1"/>
    <property type="molecule type" value="Genomic_DNA"/>
</dbReference>